<keyword evidence="5" id="KW-0498">Mitosis</keyword>
<feature type="repeat" description="HEAT" evidence="8">
    <location>
        <begin position="200"/>
        <end position="237"/>
    </location>
</feature>
<accession>A0A7F5RJ22</accession>
<dbReference type="InterPro" id="IPR025977">
    <property type="entry name" value="Cnd3_C"/>
</dbReference>
<dbReference type="PANTHER" id="PTHR14418">
    <property type="entry name" value="CONDENSIN COMPLEX SUBUNIT 3-RELATED"/>
    <property type="match status" value="1"/>
</dbReference>
<dbReference type="Pfam" id="PF12719">
    <property type="entry name" value="Cnd3"/>
    <property type="match status" value="1"/>
</dbReference>
<protein>
    <submittedName>
        <fullName evidence="11">Condensin complex subunit 3-like</fullName>
    </submittedName>
</protein>
<dbReference type="InterPro" id="IPR011989">
    <property type="entry name" value="ARM-like"/>
</dbReference>
<evidence type="ECO:0000256" key="8">
    <source>
        <dbReference type="PROSITE-ProRule" id="PRU00103"/>
    </source>
</evidence>
<dbReference type="InParanoid" id="A0A7F5RJ22"/>
<evidence type="ECO:0000313" key="11">
    <source>
        <dbReference type="RefSeq" id="XP_025835865.1"/>
    </source>
</evidence>
<organism evidence="10 11">
    <name type="scientific">Agrilus planipennis</name>
    <name type="common">Emerald ash borer</name>
    <name type="synonym">Agrilus marcopoli</name>
    <dbReference type="NCBI Taxonomy" id="224129"/>
    <lineage>
        <taxon>Eukaryota</taxon>
        <taxon>Metazoa</taxon>
        <taxon>Ecdysozoa</taxon>
        <taxon>Arthropoda</taxon>
        <taxon>Hexapoda</taxon>
        <taxon>Insecta</taxon>
        <taxon>Pterygota</taxon>
        <taxon>Neoptera</taxon>
        <taxon>Endopterygota</taxon>
        <taxon>Coleoptera</taxon>
        <taxon>Polyphaga</taxon>
        <taxon>Elateriformia</taxon>
        <taxon>Buprestoidea</taxon>
        <taxon>Buprestidae</taxon>
        <taxon>Agrilinae</taxon>
        <taxon>Agrilus</taxon>
    </lineage>
</organism>
<evidence type="ECO:0000256" key="7">
    <source>
        <dbReference type="ARBA" id="ARBA00023306"/>
    </source>
</evidence>
<evidence type="ECO:0000256" key="4">
    <source>
        <dbReference type="ARBA" id="ARBA00022618"/>
    </source>
</evidence>
<reference evidence="11" key="1">
    <citation type="submission" date="2025-08" db="UniProtKB">
        <authorList>
            <consortium name="RefSeq"/>
        </authorList>
    </citation>
    <scope>IDENTIFICATION</scope>
    <source>
        <tissue evidence="11">Entire body</tissue>
    </source>
</reference>
<keyword evidence="10" id="KW-1185">Reference proteome</keyword>
<proteinExistence type="inferred from homology"/>
<comment type="subcellular location">
    <subcellularLocation>
        <location evidence="1">Chromosome</location>
    </subcellularLocation>
</comment>
<name>A0A7F5RJ22_AGRPL</name>
<dbReference type="SUPFAM" id="SSF48371">
    <property type="entry name" value="ARM repeat"/>
    <property type="match status" value="1"/>
</dbReference>
<evidence type="ECO:0000256" key="3">
    <source>
        <dbReference type="ARBA" id="ARBA00022454"/>
    </source>
</evidence>
<dbReference type="Proteomes" id="UP000192223">
    <property type="component" value="Unplaced"/>
</dbReference>
<evidence type="ECO:0000313" key="10">
    <source>
        <dbReference type="Proteomes" id="UP000192223"/>
    </source>
</evidence>
<evidence type="ECO:0000259" key="9">
    <source>
        <dbReference type="Pfam" id="PF12719"/>
    </source>
</evidence>
<dbReference type="InterPro" id="IPR016024">
    <property type="entry name" value="ARM-type_fold"/>
</dbReference>
<dbReference type="InterPro" id="IPR027165">
    <property type="entry name" value="CND3"/>
</dbReference>
<dbReference type="InterPro" id="IPR021133">
    <property type="entry name" value="HEAT_type_2"/>
</dbReference>
<dbReference type="GO" id="GO:0051301">
    <property type="term" value="P:cell division"/>
    <property type="evidence" value="ECO:0007669"/>
    <property type="project" value="UniProtKB-KW"/>
</dbReference>
<feature type="domain" description="Nuclear condensin complex subunit 3 C-terminal" evidence="9">
    <location>
        <begin position="541"/>
        <end position="825"/>
    </location>
</feature>
<evidence type="ECO:0000256" key="6">
    <source>
        <dbReference type="ARBA" id="ARBA00023067"/>
    </source>
</evidence>
<dbReference type="AlphaFoldDB" id="A0A7F5RJ22"/>
<dbReference type="PANTHER" id="PTHR14418:SF5">
    <property type="entry name" value="CONDENSIN COMPLEX SUBUNIT 3"/>
    <property type="match status" value="1"/>
</dbReference>
<dbReference type="OrthoDB" id="27187at2759"/>
<dbReference type="GO" id="GO:0007076">
    <property type="term" value="P:mitotic chromosome condensation"/>
    <property type="evidence" value="ECO:0007669"/>
    <property type="project" value="InterPro"/>
</dbReference>
<evidence type="ECO:0000256" key="2">
    <source>
        <dbReference type="ARBA" id="ARBA00006533"/>
    </source>
</evidence>
<keyword evidence="6" id="KW-0226">DNA condensation</keyword>
<dbReference type="GO" id="GO:0000796">
    <property type="term" value="C:condensin complex"/>
    <property type="evidence" value="ECO:0007669"/>
    <property type="project" value="InterPro"/>
</dbReference>
<dbReference type="GO" id="GO:0005737">
    <property type="term" value="C:cytoplasm"/>
    <property type="evidence" value="ECO:0007669"/>
    <property type="project" value="TreeGrafter"/>
</dbReference>
<sequence>MNMSKISDEHLKIIDIFNQVQNTSSCHQKCLLNLTKIYKEDPARFFIHFTDILTTLLVQDYKTKNDYVSRTLDFLSSFLTNDDNTDLLVKTVEFFLSVHDIVDENARFRSCQFINVLFNHMVGGEITEELCDAVQEAMLERLKDGKAEIRLQAVTALYRLQNPSDLNDPIINSYILHMSSDSNSKVRKECIERVAPRKDVIPYIIERTKDVDVQVRISAFSKLAKLVKFMKIGDRQNVIKYGFRDPSDSVKDFVSKKMITGWLSIYKDNILELLKAVRLDADENDINESMVTINYILSSLFRTQTQKELLSILPLGENRVIDFENLNWETSTYWRFFAGKLRENTEYENLLNEILPELVEFVVYIKKFCMWVSQKSETLNMLEVNYILREMFEITLGYDISDVASCKALNELIQILLLEIKWISEDTIKQIIKNLDQSIPDAAKQIQFVCDVISQLLSPPPTEEEIAKNKNKQFKIAELKLKQHILTEEQKECIRKEDFIKAAAIKTDIQNVQQLMNHLEAADLEDENNETKTYDAKSLVKCLDIIMALLLSPKIVKFSKELRSLKDDVIQDLLIHPIELIKIKALKCYSLCSILDSGTAETGIHIFSARVLSYHAGDECDIETLITSINTVGDLIVLFGSKLVVAPEDQGLTDSMNEQQLEIFAGGSSLTNIIQALVDLMDDEIPKVQEAAGYALCNLIMSRRIHSSTLFSRMILKWCSPVSDAVETVRLKQLIGCVLEKFPSLPEADTVIEKAFIQTIKVLLEAPDDSPLSDVDINKVMKCMLELSYSSQNDNAHNSLAIALCQELIDKSKSPASLYFSKALLFLRLSPEDKNLIDHLLKLCDTIRDKIVNKQILNNIIKFTTRLLSLSDQNNSLVKTDKEILKEKKSIEN</sequence>
<gene>
    <name evidence="11" type="primary">LOC108737425</name>
</gene>
<dbReference type="GeneID" id="108737425"/>
<dbReference type="FunCoup" id="A0A7F5RJ22">
    <property type="interactions" value="568"/>
</dbReference>
<keyword evidence="7" id="KW-0131">Cell cycle</keyword>
<evidence type="ECO:0000256" key="1">
    <source>
        <dbReference type="ARBA" id="ARBA00004286"/>
    </source>
</evidence>
<evidence type="ECO:0000256" key="5">
    <source>
        <dbReference type="ARBA" id="ARBA00022776"/>
    </source>
</evidence>
<dbReference type="PROSITE" id="PS50077">
    <property type="entry name" value="HEAT_REPEAT"/>
    <property type="match status" value="1"/>
</dbReference>
<dbReference type="Gene3D" id="1.25.10.10">
    <property type="entry name" value="Leucine-rich Repeat Variant"/>
    <property type="match status" value="1"/>
</dbReference>
<keyword evidence="3" id="KW-0158">Chromosome</keyword>
<dbReference type="KEGG" id="apln:108737425"/>
<dbReference type="GO" id="GO:0000793">
    <property type="term" value="C:condensed chromosome"/>
    <property type="evidence" value="ECO:0007669"/>
    <property type="project" value="TreeGrafter"/>
</dbReference>
<dbReference type="RefSeq" id="XP_025835865.1">
    <property type="nucleotide sequence ID" value="XM_025980080.1"/>
</dbReference>
<keyword evidence="4" id="KW-0132">Cell division</keyword>
<comment type="similarity">
    <text evidence="2">Belongs to the CND3 (condensin subunit 3) family.</text>
</comment>